<evidence type="ECO:0000313" key="3">
    <source>
        <dbReference type="RefSeq" id="XP_015885427.1"/>
    </source>
</evidence>
<accession>A0A6P4AHY6</accession>
<protein>
    <submittedName>
        <fullName evidence="3">Uncharacterized protein LOC107420880</fullName>
    </submittedName>
</protein>
<reference evidence="3" key="1">
    <citation type="submission" date="2025-08" db="UniProtKB">
        <authorList>
            <consortium name="RefSeq"/>
        </authorList>
    </citation>
    <scope>IDENTIFICATION</scope>
    <source>
        <tissue evidence="3">Seedling</tissue>
    </source>
</reference>
<dbReference type="InterPro" id="IPR012442">
    <property type="entry name" value="DUF1645_plant"/>
</dbReference>
<dbReference type="PANTHER" id="PTHR33095:SF14">
    <property type="entry name" value="AR781"/>
    <property type="match status" value="1"/>
</dbReference>
<organism evidence="2 3">
    <name type="scientific">Ziziphus jujuba</name>
    <name type="common">Chinese jujube</name>
    <name type="synonym">Ziziphus sativa</name>
    <dbReference type="NCBI Taxonomy" id="326968"/>
    <lineage>
        <taxon>Eukaryota</taxon>
        <taxon>Viridiplantae</taxon>
        <taxon>Streptophyta</taxon>
        <taxon>Embryophyta</taxon>
        <taxon>Tracheophyta</taxon>
        <taxon>Spermatophyta</taxon>
        <taxon>Magnoliopsida</taxon>
        <taxon>eudicotyledons</taxon>
        <taxon>Gunneridae</taxon>
        <taxon>Pentapetalae</taxon>
        <taxon>rosids</taxon>
        <taxon>fabids</taxon>
        <taxon>Rosales</taxon>
        <taxon>Rhamnaceae</taxon>
        <taxon>Paliureae</taxon>
        <taxon>Ziziphus</taxon>
    </lineage>
</organism>
<feature type="region of interest" description="Disordered" evidence="1">
    <location>
        <begin position="261"/>
        <end position="291"/>
    </location>
</feature>
<dbReference type="AlphaFoldDB" id="A0A6P4AHY6"/>
<dbReference type="InParanoid" id="A0A6P4AHY6"/>
<dbReference type="PANTHER" id="PTHR33095">
    <property type="entry name" value="OS07G0619500 PROTEIN"/>
    <property type="match status" value="1"/>
</dbReference>
<dbReference type="GeneID" id="107420880"/>
<feature type="compositionally biased region" description="Basic residues" evidence="1">
    <location>
        <begin position="132"/>
        <end position="141"/>
    </location>
</feature>
<proteinExistence type="predicted"/>
<feature type="compositionally biased region" description="Low complexity" evidence="1">
    <location>
        <begin position="266"/>
        <end position="281"/>
    </location>
</feature>
<evidence type="ECO:0000256" key="1">
    <source>
        <dbReference type="SAM" id="MobiDB-lite"/>
    </source>
</evidence>
<sequence>MEIVIPTQSMDFDFNSSPHSSAPSTPKRFGEYFFSAPTSPSRASEFYKEFEQFSISINDAYGGSTAGSPSPSLPKKADHEDDFAFDFSEELERASLSADELFDGGKIRPMEPPPPRRQIPNFPKLPITQGKKIIRKALSPKRRGDSDEKSQNARGRDRTPALSSSNSGRRATRSLSPLRVSQYPWEEEQQNIQQNNDNNKKQLVQLSLVSKESLSSSASAASKSSRKWRLRDFLLFRSASEGRATDKDPFRKYSTSFKKNEDLKNSSFRSTESFGSSSTSSSRRRGPVSAHELHYNMKRAAAEDLKKKTYLPYKQSILGRLSFSPAVNAIANGFGSLTRA</sequence>
<feature type="compositionally biased region" description="Polar residues" evidence="1">
    <location>
        <begin position="161"/>
        <end position="175"/>
    </location>
</feature>
<evidence type="ECO:0000313" key="2">
    <source>
        <dbReference type="Proteomes" id="UP001652623"/>
    </source>
</evidence>
<feature type="compositionally biased region" description="Polar residues" evidence="1">
    <location>
        <begin position="1"/>
        <end position="24"/>
    </location>
</feature>
<dbReference type="FunCoup" id="A0A6P4AHY6">
    <property type="interactions" value="53"/>
</dbReference>
<feature type="region of interest" description="Disordered" evidence="1">
    <location>
        <begin position="1"/>
        <end position="25"/>
    </location>
</feature>
<name>A0A6P4AHY6_ZIZJJ</name>
<dbReference type="KEGG" id="zju:107420880"/>
<dbReference type="Proteomes" id="UP001652623">
    <property type="component" value="Chromosome 5"/>
</dbReference>
<dbReference type="Pfam" id="PF07816">
    <property type="entry name" value="DUF1645"/>
    <property type="match status" value="1"/>
</dbReference>
<feature type="region of interest" description="Disordered" evidence="1">
    <location>
        <begin position="96"/>
        <end position="204"/>
    </location>
</feature>
<feature type="region of interest" description="Disordered" evidence="1">
    <location>
        <begin position="59"/>
        <end position="84"/>
    </location>
</feature>
<feature type="compositionally biased region" description="Basic and acidic residues" evidence="1">
    <location>
        <begin position="142"/>
        <end position="159"/>
    </location>
</feature>
<dbReference type="RefSeq" id="XP_015885427.1">
    <property type="nucleotide sequence ID" value="XM_016029941.4"/>
</dbReference>
<gene>
    <name evidence="3" type="primary">LOC107420880</name>
</gene>
<keyword evidence="2" id="KW-1185">Reference proteome</keyword>